<dbReference type="OrthoDB" id="9781005at2"/>
<organism evidence="4 5">
    <name type="scientific">Suicoccus acidiformans</name>
    <dbReference type="NCBI Taxonomy" id="2036206"/>
    <lineage>
        <taxon>Bacteria</taxon>
        <taxon>Bacillati</taxon>
        <taxon>Bacillota</taxon>
        <taxon>Bacilli</taxon>
        <taxon>Lactobacillales</taxon>
        <taxon>Aerococcaceae</taxon>
        <taxon>Suicoccus</taxon>
    </lineage>
</organism>
<dbReference type="InterPro" id="IPR055247">
    <property type="entry name" value="InsJ-like_HTH"/>
</dbReference>
<sequence>MSKYTLDIKLQVVADYEAGVGGYKTLSKKYAIGSSIIKRWIHNYQDFGLEGLYLKSTKTYYPVETKLNAIELYLTTELSYREVGVKFGINNPSLIANWLRTFKKKGIDGLSKSIGRPPTVSKQEKNTPKAQNTKTETDVYVK</sequence>
<reference evidence="4 5" key="1">
    <citation type="submission" date="2017-09" db="EMBL/GenBank/DDBJ databases">
        <title>Complete genome sequence of Oxytococcus suis strain ZY16052.</title>
        <authorList>
            <person name="Li F."/>
        </authorList>
    </citation>
    <scope>NUCLEOTIDE SEQUENCE [LARGE SCALE GENOMIC DNA]</scope>
    <source>
        <strain evidence="4 5">ZY16052</strain>
    </source>
</reference>
<dbReference type="SUPFAM" id="SSF46689">
    <property type="entry name" value="Homeodomain-like"/>
    <property type="match status" value="1"/>
</dbReference>
<name>A0A347WM84_9LACT</name>
<dbReference type="PANTHER" id="PTHR33795">
    <property type="entry name" value="INSERTION ELEMENT IS150 PROTEIN INSJ"/>
    <property type="match status" value="1"/>
</dbReference>
<evidence type="ECO:0000313" key="4">
    <source>
        <dbReference type="EMBL" id="AXY26191.1"/>
    </source>
</evidence>
<proteinExistence type="inferred from homology"/>
<dbReference type="Pfam" id="PF13518">
    <property type="entry name" value="HTH_28"/>
    <property type="match status" value="2"/>
</dbReference>
<dbReference type="SUPFAM" id="SSF48295">
    <property type="entry name" value="TrpR-like"/>
    <property type="match status" value="1"/>
</dbReference>
<dbReference type="RefSeq" id="WP_118991086.1">
    <property type="nucleotide sequence ID" value="NZ_CP023434.1"/>
</dbReference>
<accession>A0A347WM84</accession>
<feature type="region of interest" description="Disordered" evidence="2">
    <location>
        <begin position="110"/>
        <end position="142"/>
    </location>
</feature>
<evidence type="ECO:0000256" key="1">
    <source>
        <dbReference type="ARBA" id="ARBA00038232"/>
    </source>
</evidence>
<gene>
    <name evidence="4" type="ORF">CL176_09365</name>
</gene>
<evidence type="ECO:0000313" key="5">
    <source>
        <dbReference type="Proteomes" id="UP000263232"/>
    </source>
</evidence>
<dbReference type="InterPro" id="IPR052057">
    <property type="entry name" value="IS150/IS1296_orfA-like"/>
</dbReference>
<feature type="domain" description="Insertion element IS150 protein InsJ-like helix-turn-helix" evidence="3">
    <location>
        <begin position="9"/>
        <end position="53"/>
    </location>
</feature>
<dbReference type="AlphaFoldDB" id="A0A347WM84"/>
<dbReference type="Proteomes" id="UP000263232">
    <property type="component" value="Chromosome"/>
</dbReference>
<dbReference type="InterPro" id="IPR036388">
    <property type="entry name" value="WH-like_DNA-bd_sf"/>
</dbReference>
<dbReference type="KEGG" id="abae:CL176_09365"/>
<dbReference type="GO" id="GO:0043565">
    <property type="term" value="F:sequence-specific DNA binding"/>
    <property type="evidence" value="ECO:0007669"/>
    <property type="project" value="InterPro"/>
</dbReference>
<comment type="similarity">
    <text evidence="1">Belongs to the IS150/IS1296 orfA family.</text>
</comment>
<evidence type="ECO:0000256" key="2">
    <source>
        <dbReference type="SAM" id="MobiDB-lite"/>
    </source>
</evidence>
<protein>
    <recommendedName>
        <fullName evidence="3">Insertion element IS150 protein InsJ-like helix-turn-helix domain-containing protein</fullName>
    </recommendedName>
</protein>
<feature type="domain" description="Insertion element IS150 protein InsJ-like helix-turn-helix" evidence="3">
    <location>
        <begin position="66"/>
        <end position="117"/>
    </location>
</feature>
<dbReference type="InterPro" id="IPR009057">
    <property type="entry name" value="Homeodomain-like_sf"/>
</dbReference>
<dbReference type="InterPro" id="IPR010921">
    <property type="entry name" value="Trp_repressor/repl_initiator"/>
</dbReference>
<dbReference type="EMBL" id="CP023434">
    <property type="protein sequence ID" value="AXY26191.1"/>
    <property type="molecule type" value="Genomic_DNA"/>
</dbReference>
<dbReference type="Gene3D" id="1.10.10.10">
    <property type="entry name" value="Winged helix-like DNA-binding domain superfamily/Winged helix DNA-binding domain"/>
    <property type="match status" value="2"/>
</dbReference>
<evidence type="ECO:0000259" key="3">
    <source>
        <dbReference type="Pfam" id="PF13518"/>
    </source>
</evidence>
<keyword evidence="5" id="KW-1185">Reference proteome</keyword>
<dbReference type="PANTHER" id="PTHR33795:SF1">
    <property type="entry name" value="INSERTION ELEMENT IS150 PROTEIN INSJ"/>
    <property type="match status" value="1"/>
</dbReference>